<evidence type="ECO:0008006" key="3">
    <source>
        <dbReference type="Google" id="ProtNLM"/>
    </source>
</evidence>
<dbReference type="EMBL" id="JAPCHZ010000002">
    <property type="protein sequence ID" value="MCW4451426.1"/>
    <property type="molecule type" value="Genomic_DNA"/>
</dbReference>
<protein>
    <recommendedName>
        <fullName evidence="3">TonB-dependent receptor</fullName>
    </recommendedName>
</protein>
<sequence>MVTVDLAKRNIKVPQNGYFIGFEWVLSKENEMKGNVKTPNLPYNPTISSYTGKTANLYTKRKEWRKEPDTSLVAGLALDISYLQDLLVQTQ</sequence>
<accession>A0ABT3JKW9</accession>
<evidence type="ECO:0000313" key="1">
    <source>
        <dbReference type="EMBL" id="MCW4451426.1"/>
    </source>
</evidence>
<comment type="caution">
    <text evidence="1">The sequence shown here is derived from an EMBL/GenBank/DDBJ whole genome shotgun (WGS) entry which is preliminary data.</text>
</comment>
<organism evidence="1 2">
    <name type="scientific">Kaistella yananensis</name>
    <dbReference type="NCBI Taxonomy" id="2989820"/>
    <lineage>
        <taxon>Bacteria</taxon>
        <taxon>Pseudomonadati</taxon>
        <taxon>Bacteroidota</taxon>
        <taxon>Flavobacteriia</taxon>
        <taxon>Flavobacteriales</taxon>
        <taxon>Weeksellaceae</taxon>
        <taxon>Chryseobacterium group</taxon>
        <taxon>Kaistella</taxon>
    </lineage>
</organism>
<dbReference type="Proteomes" id="UP001209107">
    <property type="component" value="Unassembled WGS sequence"/>
</dbReference>
<reference evidence="1 2" key="1">
    <citation type="submission" date="2022-10" db="EMBL/GenBank/DDBJ databases">
        <title>Kaistella sp. BT-6-1-3.</title>
        <authorList>
            <person name="Ai J."/>
            <person name="Deng Z."/>
        </authorList>
    </citation>
    <scope>NUCLEOTIDE SEQUENCE [LARGE SCALE GENOMIC DNA]</scope>
    <source>
        <strain evidence="1 2">BT6-1-3</strain>
    </source>
</reference>
<evidence type="ECO:0000313" key="2">
    <source>
        <dbReference type="Proteomes" id="UP001209107"/>
    </source>
</evidence>
<name>A0ABT3JKW9_9FLAO</name>
<keyword evidence="2" id="KW-1185">Reference proteome</keyword>
<gene>
    <name evidence="1" type="ORF">OK344_04315</name>
</gene>
<proteinExistence type="predicted"/>
<dbReference type="RefSeq" id="WP_265143636.1">
    <property type="nucleotide sequence ID" value="NZ_JAPCHZ010000002.1"/>
</dbReference>